<sequence length="184" mass="21509">MFRWLFIVDEVALRNIEYTLNRFPRESIVLLRSYEHPHRKNIAFWLSRQCRRLNLFFVVAGDLPIAIESHASGIHLRDADFHKMKKWKNLTHGRWFVSAASHSLRRNFEIQSANLDAALYSPVFTSKDSKTKTIGHLRFIKHCYLTRKINIFALGGTSKSNIRLLKRPHKKAGIAGIRLYNHSL</sequence>
<name>X5HJL7_9RICK</name>
<gene>
    <name evidence="2" type="ORF">NHE_0337</name>
</gene>
<reference evidence="2 3" key="1">
    <citation type="submission" date="2014-03" db="EMBL/GenBank/DDBJ databases">
        <title>Sequencing and Comparison of Genomes and Transcriptome Profiles of Human Ehrlichiosis Agents.</title>
        <authorList>
            <person name="Lin M."/>
            <person name="Daugherty S.C."/>
            <person name="Nagaraj S."/>
            <person name="Cheng Z."/>
            <person name="Xiong Q."/>
            <person name="Lin F.-Y."/>
            <person name="Sengamalay N."/>
            <person name="Ott S."/>
            <person name="Godinez A."/>
            <person name="Tallon L.J."/>
            <person name="Sadzewicz L."/>
            <person name="Fraser C.M."/>
            <person name="Dunning Hotopp J.C."/>
            <person name="Rikihisa Y."/>
        </authorList>
    </citation>
    <scope>NUCLEOTIDE SEQUENCE [LARGE SCALE GENOMIC DNA]</scope>
    <source>
        <strain evidence="2 3">Oregon</strain>
    </source>
</reference>
<dbReference type="AlphaFoldDB" id="X5HJL7"/>
<dbReference type="GO" id="GO:0009228">
    <property type="term" value="P:thiamine biosynthetic process"/>
    <property type="evidence" value="ECO:0007669"/>
    <property type="project" value="UniProtKB-KW"/>
</dbReference>
<dbReference type="InterPro" id="IPR022998">
    <property type="entry name" value="ThiamineP_synth_TenI"/>
</dbReference>
<proteinExistence type="predicted"/>
<dbReference type="HOGENOM" id="CLU_1466740_0_0_5"/>
<dbReference type="Proteomes" id="UP000023755">
    <property type="component" value="Chromosome"/>
</dbReference>
<dbReference type="Gene3D" id="3.20.20.70">
    <property type="entry name" value="Aldolase class I"/>
    <property type="match status" value="1"/>
</dbReference>
<evidence type="ECO:0000313" key="3">
    <source>
        <dbReference type="Proteomes" id="UP000023755"/>
    </source>
</evidence>
<feature type="domain" description="Thiamine phosphate synthase/TenI" evidence="1">
    <location>
        <begin position="28"/>
        <end position="177"/>
    </location>
</feature>
<dbReference type="SUPFAM" id="SSF51391">
    <property type="entry name" value="Thiamin phosphate synthase"/>
    <property type="match status" value="1"/>
</dbReference>
<dbReference type="InterPro" id="IPR036206">
    <property type="entry name" value="ThiamineP_synth_sf"/>
</dbReference>
<dbReference type="STRING" id="1286528.NHE_0337"/>
<organism evidence="2 3">
    <name type="scientific">Neorickettsia helminthoeca str. Oregon</name>
    <dbReference type="NCBI Taxonomy" id="1286528"/>
    <lineage>
        <taxon>Bacteria</taxon>
        <taxon>Pseudomonadati</taxon>
        <taxon>Pseudomonadota</taxon>
        <taxon>Alphaproteobacteria</taxon>
        <taxon>Rickettsiales</taxon>
        <taxon>Anaplasmataceae</taxon>
        <taxon>Neorickettsia</taxon>
    </lineage>
</organism>
<accession>X5HJL7</accession>
<dbReference type="KEGG" id="nhm:NHE_0337"/>
<evidence type="ECO:0000313" key="2">
    <source>
        <dbReference type="EMBL" id="AHX11289.1"/>
    </source>
</evidence>
<dbReference type="RefSeq" id="WP_232215017.1">
    <property type="nucleotide sequence ID" value="NZ_CP007481.1"/>
</dbReference>
<evidence type="ECO:0000259" key="1">
    <source>
        <dbReference type="Pfam" id="PF02581"/>
    </source>
</evidence>
<keyword evidence="3" id="KW-1185">Reference proteome</keyword>
<dbReference type="EMBL" id="CP007481">
    <property type="protein sequence ID" value="AHX11289.1"/>
    <property type="molecule type" value="Genomic_DNA"/>
</dbReference>
<dbReference type="InterPro" id="IPR013785">
    <property type="entry name" value="Aldolase_TIM"/>
</dbReference>
<protein>
    <submittedName>
        <fullName evidence="2">Thiamine monophosphate synthase/TENI family protein</fullName>
    </submittedName>
</protein>
<dbReference type="Pfam" id="PF02581">
    <property type="entry name" value="TMP-TENI"/>
    <property type="match status" value="1"/>
</dbReference>